<dbReference type="InterPro" id="IPR023393">
    <property type="entry name" value="START-like_dom_sf"/>
</dbReference>
<protein>
    <recommendedName>
        <fullName evidence="3">Polyketide cyclase / dehydrase and lipid transport</fullName>
    </recommendedName>
</protein>
<evidence type="ECO:0008006" key="3">
    <source>
        <dbReference type="Google" id="ProtNLM"/>
    </source>
</evidence>
<comment type="caution">
    <text evidence="1">The sequence shown here is derived from an EMBL/GenBank/DDBJ whole genome shotgun (WGS) entry which is preliminary data.</text>
</comment>
<proteinExistence type="predicted"/>
<evidence type="ECO:0000313" key="1">
    <source>
        <dbReference type="EMBL" id="SDF56315.1"/>
    </source>
</evidence>
<dbReference type="Gene3D" id="3.30.530.20">
    <property type="match status" value="1"/>
</dbReference>
<dbReference type="OrthoDB" id="880456at2"/>
<name>A0A8G2EW13_9PROT</name>
<keyword evidence="2" id="KW-1185">Reference proteome</keyword>
<accession>A0A8G2EW13</accession>
<gene>
    <name evidence="1" type="ORF">SAMN05660686_01682</name>
</gene>
<reference evidence="1 2" key="1">
    <citation type="submission" date="2016-10" db="EMBL/GenBank/DDBJ databases">
        <authorList>
            <person name="Varghese N."/>
            <person name="Submissions S."/>
        </authorList>
    </citation>
    <scope>NUCLEOTIDE SEQUENCE [LARGE SCALE GENOMIC DNA]</scope>
    <source>
        <strain evidence="1 2">DSM 18839</strain>
    </source>
</reference>
<dbReference type="RefSeq" id="WP_093149566.1">
    <property type="nucleotide sequence ID" value="NZ_FNBW01000004.1"/>
</dbReference>
<dbReference type="AlphaFoldDB" id="A0A8G2EW13"/>
<evidence type="ECO:0000313" key="2">
    <source>
        <dbReference type="Proteomes" id="UP000198615"/>
    </source>
</evidence>
<sequence length="133" mass="14890">MYRSETVSVAVERDAAALYEAFWRPERFPSWASGLSQAALRPGEDGWKADGPEGPITIRFCDHNPFGVMDHWVDLGDGRVVYVPMRIVANGTGSTVTLTLFQYPDMGDEIFARDLDWVRRDLETLKSLAEHGG</sequence>
<dbReference type="Proteomes" id="UP000198615">
    <property type="component" value="Unassembled WGS sequence"/>
</dbReference>
<dbReference type="EMBL" id="FNBW01000004">
    <property type="protein sequence ID" value="SDF56315.1"/>
    <property type="molecule type" value="Genomic_DNA"/>
</dbReference>
<dbReference type="SUPFAM" id="SSF55961">
    <property type="entry name" value="Bet v1-like"/>
    <property type="match status" value="1"/>
</dbReference>
<organism evidence="1 2">
    <name type="scientific">Thalassobaculum litoreum DSM 18839</name>
    <dbReference type="NCBI Taxonomy" id="1123362"/>
    <lineage>
        <taxon>Bacteria</taxon>
        <taxon>Pseudomonadati</taxon>
        <taxon>Pseudomonadota</taxon>
        <taxon>Alphaproteobacteria</taxon>
        <taxon>Rhodospirillales</taxon>
        <taxon>Thalassobaculaceae</taxon>
        <taxon>Thalassobaculum</taxon>
    </lineage>
</organism>